<evidence type="ECO:0000259" key="4">
    <source>
        <dbReference type="Pfam" id="PF23981"/>
    </source>
</evidence>
<keyword evidence="6" id="KW-1185">Reference proteome</keyword>
<feature type="region of interest" description="Disordered" evidence="1">
    <location>
        <begin position="1"/>
        <end position="26"/>
    </location>
</feature>
<proteinExistence type="predicted"/>
<sequence>MGEGQAPPPVRPGPLAQHVRHPPHAERRLCQGGSAHVDRAGAARALGHRRHRDAALGPGLVVVRVSRRRPDQRGAVAVLAALLGVVLVLAAGLVLDLGMAWHTRGDSQNAADASALAAGNVMYDAAGAPQVTAAVAAAKDYAAANFGVTAADWSGCTDPGHLAYTPDSSPCVSFDSATRPTRVRVRMPSRRVATAFASLAGVDRFTIATSARATINPGGSLDCALCVLGSGTTHDLQNGDATIHGGNIHFNGSVEISSNGLVATDGKITVEGTASGAMANYTPNPLTGYPAIQDPLATLALPPDMSGLIRRTPVDSCPPGPGIYSGINMRGKVCTLPAGLYVVTDGIWDLAGNDVTVLQGTGVTLYLTCSSYGAPRACVPGEQGATLDASGNGTLAITAPTTGPLAGLAIVYDRNSASTLRLTGNGGAGFTGTIYAKSGTLEMNGNGCASMFHAAIVVKDLTMAGNPSCLEASYVPDQNWKPAPSDLRLDQ</sequence>
<evidence type="ECO:0000313" key="6">
    <source>
        <dbReference type="Proteomes" id="UP000313231"/>
    </source>
</evidence>
<keyword evidence="2" id="KW-1133">Transmembrane helix</keyword>
<evidence type="ECO:0000313" key="5">
    <source>
        <dbReference type="EMBL" id="TNM41114.1"/>
    </source>
</evidence>
<dbReference type="Pfam" id="PF13400">
    <property type="entry name" value="Tad"/>
    <property type="match status" value="1"/>
</dbReference>
<feature type="compositionally biased region" description="Pro residues" evidence="1">
    <location>
        <begin position="1"/>
        <end position="12"/>
    </location>
</feature>
<dbReference type="Pfam" id="PF23981">
    <property type="entry name" value="DUF7305"/>
    <property type="match status" value="1"/>
</dbReference>
<protein>
    <submittedName>
        <fullName evidence="5">DUF342 domain-containing protein</fullName>
    </submittedName>
</protein>
<comment type="caution">
    <text evidence="5">The sequence shown here is derived from an EMBL/GenBank/DDBJ whole genome shotgun (WGS) entry which is preliminary data.</text>
</comment>
<gene>
    <name evidence="5" type="ORF">FHP29_08855</name>
</gene>
<evidence type="ECO:0000256" key="2">
    <source>
        <dbReference type="SAM" id="Phobius"/>
    </source>
</evidence>
<reference evidence="5 6" key="1">
    <citation type="journal article" date="2016" name="Int. J. Syst. Evol. Microbiol.">
        <title>Nocardioides albidus sp. nov., an actinobacterium isolated from garden soil.</title>
        <authorList>
            <person name="Singh H."/>
            <person name="Du J."/>
            <person name="Trinh H."/>
            <person name="Won K."/>
            <person name="Yang J.E."/>
            <person name="Yin C."/>
            <person name="Kook M."/>
            <person name="Yi T.H."/>
        </authorList>
    </citation>
    <scope>NUCLEOTIDE SEQUENCE [LARGE SCALE GENOMIC DNA]</scope>
    <source>
        <strain evidence="5 6">CCTCC AB 2015297</strain>
    </source>
</reference>
<keyword evidence="2" id="KW-0812">Transmembrane</keyword>
<dbReference type="AlphaFoldDB" id="A0A5C4VYN3"/>
<dbReference type="InterPro" id="IPR028087">
    <property type="entry name" value="Tad_N"/>
</dbReference>
<evidence type="ECO:0000256" key="1">
    <source>
        <dbReference type="SAM" id="MobiDB-lite"/>
    </source>
</evidence>
<accession>A0A5C4VYN3</accession>
<feature type="domain" description="DUF7305" evidence="4">
    <location>
        <begin position="342"/>
        <end position="466"/>
    </location>
</feature>
<name>A0A5C4VYN3_9ACTN</name>
<dbReference type="InterPro" id="IPR055729">
    <property type="entry name" value="DUF7305"/>
</dbReference>
<dbReference type="Proteomes" id="UP000313231">
    <property type="component" value="Unassembled WGS sequence"/>
</dbReference>
<dbReference type="EMBL" id="VDMP01000022">
    <property type="protein sequence ID" value="TNM41114.1"/>
    <property type="molecule type" value="Genomic_DNA"/>
</dbReference>
<feature type="transmembrane region" description="Helical" evidence="2">
    <location>
        <begin position="74"/>
        <end position="101"/>
    </location>
</feature>
<keyword evidence="2" id="KW-0472">Membrane</keyword>
<feature type="domain" description="Putative Flp pilus-assembly TadG-like N-terminal" evidence="3">
    <location>
        <begin position="74"/>
        <end position="119"/>
    </location>
</feature>
<organism evidence="5 6">
    <name type="scientific">Nocardioides albidus</name>
    <dbReference type="NCBI Taxonomy" id="1517589"/>
    <lineage>
        <taxon>Bacteria</taxon>
        <taxon>Bacillati</taxon>
        <taxon>Actinomycetota</taxon>
        <taxon>Actinomycetes</taxon>
        <taxon>Propionibacteriales</taxon>
        <taxon>Nocardioidaceae</taxon>
        <taxon>Nocardioides</taxon>
    </lineage>
</organism>
<evidence type="ECO:0000259" key="3">
    <source>
        <dbReference type="Pfam" id="PF13400"/>
    </source>
</evidence>